<dbReference type="PANTHER" id="PTHR30055">
    <property type="entry name" value="HTH-TYPE TRANSCRIPTIONAL REGULATOR RUTR"/>
    <property type="match status" value="1"/>
</dbReference>
<evidence type="ECO:0000259" key="5">
    <source>
        <dbReference type="PROSITE" id="PS50977"/>
    </source>
</evidence>
<proteinExistence type="predicted"/>
<protein>
    <submittedName>
        <fullName evidence="6">TetR family transcriptional regulator</fullName>
    </submittedName>
</protein>
<name>A0AAW8QZB1_9ALTE</name>
<evidence type="ECO:0000313" key="7">
    <source>
        <dbReference type="Proteomes" id="UP001249020"/>
    </source>
</evidence>
<keyword evidence="7" id="KW-1185">Reference proteome</keyword>
<dbReference type="Proteomes" id="UP001249020">
    <property type="component" value="Unassembled WGS sequence"/>
</dbReference>
<dbReference type="InterPro" id="IPR036271">
    <property type="entry name" value="Tet_transcr_reg_TetR-rel_C_sf"/>
</dbReference>
<evidence type="ECO:0000256" key="2">
    <source>
        <dbReference type="ARBA" id="ARBA00023125"/>
    </source>
</evidence>
<evidence type="ECO:0000313" key="6">
    <source>
        <dbReference type="EMBL" id="MDT0582498.1"/>
    </source>
</evidence>
<sequence length="213" mass="23862">MESTTTCDQNEPSIKTKGVREQAKRRILNAASTLFAEGGVAALSVRAIAEQAKVSTIGIYSHFKGKQGILDALYIEGYGMVYDTMGFDKSNLGPKQILLKGIAGYLQIAQDYEGHYRLIFGENDNQYKPSEEAKASAHRAYKRLVQHTSIILPENADWIERQQTALELWAFVHGYVSLKHHVTGPLISAKQWYDMANDGISTHIDALLKKYQR</sequence>
<dbReference type="InterPro" id="IPR009057">
    <property type="entry name" value="Homeodomain-like_sf"/>
</dbReference>
<dbReference type="SUPFAM" id="SSF46689">
    <property type="entry name" value="Homeodomain-like"/>
    <property type="match status" value="1"/>
</dbReference>
<dbReference type="GO" id="GO:0003700">
    <property type="term" value="F:DNA-binding transcription factor activity"/>
    <property type="evidence" value="ECO:0007669"/>
    <property type="project" value="TreeGrafter"/>
</dbReference>
<evidence type="ECO:0000256" key="1">
    <source>
        <dbReference type="ARBA" id="ARBA00023015"/>
    </source>
</evidence>
<keyword evidence="1" id="KW-0805">Transcription regulation</keyword>
<evidence type="ECO:0000256" key="4">
    <source>
        <dbReference type="PROSITE-ProRule" id="PRU00335"/>
    </source>
</evidence>
<dbReference type="InterPro" id="IPR050109">
    <property type="entry name" value="HTH-type_TetR-like_transc_reg"/>
</dbReference>
<dbReference type="PANTHER" id="PTHR30055:SF199">
    <property type="entry name" value="HTH-TYPE TRANSCRIPTIONAL REGULATOR YTTP-RELATED"/>
    <property type="match status" value="1"/>
</dbReference>
<dbReference type="RefSeq" id="WP_311361257.1">
    <property type="nucleotide sequence ID" value="NZ_JAVRIE010000002.1"/>
</dbReference>
<dbReference type="InterPro" id="IPR025996">
    <property type="entry name" value="MT1864/Rv1816-like_C"/>
</dbReference>
<dbReference type="SUPFAM" id="SSF48498">
    <property type="entry name" value="Tetracyclin repressor-like, C-terminal domain"/>
    <property type="match status" value="1"/>
</dbReference>
<dbReference type="EMBL" id="JAVRIE010000002">
    <property type="protein sequence ID" value="MDT0582498.1"/>
    <property type="molecule type" value="Genomic_DNA"/>
</dbReference>
<dbReference type="PROSITE" id="PS50977">
    <property type="entry name" value="HTH_TETR_2"/>
    <property type="match status" value="1"/>
</dbReference>
<keyword evidence="3" id="KW-0804">Transcription</keyword>
<accession>A0AAW8QZB1</accession>
<reference evidence="6 7" key="1">
    <citation type="submission" date="2023-09" db="EMBL/GenBank/DDBJ databases">
        <authorList>
            <person name="Rey-Velasco X."/>
        </authorList>
    </citation>
    <scope>NUCLEOTIDE SEQUENCE [LARGE SCALE GENOMIC DNA]</scope>
    <source>
        <strain evidence="6 7">W409</strain>
    </source>
</reference>
<dbReference type="Pfam" id="PF13305">
    <property type="entry name" value="TetR_C_33"/>
    <property type="match status" value="1"/>
</dbReference>
<evidence type="ECO:0000256" key="3">
    <source>
        <dbReference type="ARBA" id="ARBA00023163"/>
    </source>
</evidence>
<keyword evidence="2 4" id="KW-0238">DNA-binding</keyword>
<comment type="caution">
    <text evidence="6">The sequence shown here is derived from an EMBL/GenBank/DDBJ whole genome shotgun (WGS) entry which is preliminary data.</text>
</comment>
<dbReference type="InterPro" id="IPR001647">
    <property type="entry name" value="HTH_TetR"/>
</dbReference>
<dbReference type="AlphaFoldDB" id="A0AAW8QZB1"/>
<feature type="domain" description="HTH tetR-type" evidence="5">
    <location>
        <begin position="21"/>
        <end position="81"/>
    </location>
</feature>
<dbReference type="Gene3D" id="1.10.357.10">
    <property type="entry name" value="Tetracycline Repressor, domain 2"/>
    <property type="match status" value="1"/>
</dbReference>
<gene>
    <name evidence="6" type="ORF">RM544_08095</name>
</gene>
<dbReference type="Pfam" id="PF00440">
    <property type="entry name" value="TetR_N"/>
    <property type="match status" value="1"/>
</dbReference>
<dbReference type="GO" id="GO:0000976">
    <property type="term" value="F:transcription cis-regulatory region binding"/>
    <property type="evidence" value="ECO:0007669"/>
    <property type="project" value="TreeGrafter"/>
</dbReference>
<feature type="DNA-binding region" description="H-T-H motif" evidence="4">
    <location>
        <begin position="44"/>
        <end position="63"/>
    </location>
</feature>
<dbReference type="PRINTS" id="PR00455">
    <property type="entry name" value="HTHTETR"/>
</dbReference>
<organism evidence="6 7">
    <name type="scientific">Brumicola blandensis</name>
    <dbReference type="NCBI Taxonomy" id="3075611"/>
    <lineage>
        <taxon>Bacteria</taxon>
        <taxon>Pseudomonadati</taxon>
        <taxon>Pseudomonadota</taxon>
        <taxon>Gammaproteobacteria</taxon>
        <taxon>Alteromonadales</taxon>
        <taxon>Alteromonadaceae</taxon>
        <taxon>Brumicola</taxon>
    </lineage>
</organism>